<protein>
    <recommendedName>
        <fullName evidence="3">N-acetyltransferase</fullName>
    </recommendedName>
</protein>
<dbReference type="Proteomes" id="UP000284119">
    <property type="component" value="Unassembled WGS sequence"/>
</dbReference>
<sequence>MQITKSEHNDIPAILNILSESKGDNLTAQQREEEGFTQGAMDAGMLATFQSGSGVFVSRDEREGQPEISGVAMTIRGSLAKHGAAQAAYNAVLSSGAAAADQIFLYGPVSVRKAFRGQGLLTKLLLHICHALKDTFTLGVAFVDKENHKSLLIHRHYPMTEAGEFELNGRGYVIFSFEPQKVLAFYAGRT</sequence>
<comment type="caution">
    <text evidence="1">The sequence shown here is derived from an EMBL/GenBank/DDBJ whole genome shotgun (WGS) entry which is preliminary data.</text>
</comment>
<reference evidence="1 2" key="1">
    <citation type="submission" date="2018-09" db="EMBL/GenBank/DDBJ databases">
        <authorList>
            <person name="Le Fleche-Mateos A."/>
        </authorList>
    </citation>
    <scope>NUCLEOTIDE SEQUENCE [LARGE SCALE GENOMIC DNA]</scope>
    <source>
        <strain evidence="1 2">DSM 30078</strain>
    </source>
</reference>
<evidence type="ECO:0008006" key="3">
    <source>
        <dbReference type="Google" id="ProtNLM"/>
    </source>
</evidence>
<proteinExistence type="predicted"/>
<dbReference type="RefSeq" id="WP_112167821.1">
    <property type="nucleotide sequence ID" value="NZ_JYDE01000021.1"/>
</dbReference>
<evidence type="ECO:0000313" key="1">
    <source>
        <dbReference type="EMBL" id="RJT10804.1"/>
    </source>
</evidence>
<gene>
    <name evidence="1" type="ORF">D5396_18595</name>
</gene>
<dbReference type="EMBL" id="RAHG01000010">
    <property type="protein sequence ID" value="RJT10804.1"/>
    <property type="molecule type" value="Genomic_DNA"/>
</dbReference>
<dbReference type="Gene3D" id="3.40.630.30">
    <property type="match status" value="1"/>
</dbReference>
<name>A0ABX9NW30_9GAMM</name>
<dbReference type="InterPro" id="IPR016181">
    <property type="entry name" value="Acyl_CoA_acyltransferase"/>
</dbReference>
<organism evidence="1 2">
    <name type="scientific">Rahnella inusitata</name>
    <dbReference type="NCBI Taxonomy" id="58169"/>
    <lineage>
        <taxon>Bacteria</taxon>
        <taxon>Pseudomonadati</taxon>
        <taxon>Pseudomonadota</taxon>
        <taxon>Gammaproteobacteria</taxon>
        <taxon>Enterobacterales</taxon>
        <taxon>Yersiniaceae</taxon>
        <taxon>Rahnella</taxon>
    </lineage>
</organism>
<evidence type="ECO:0000313" key="2">
    <source>
        <dbReference type="Proteomes" id="UP000284119"/>
    </source>
</evidence>
<keyword evidence="2" id="KW-1185">Reference proteome</keyword>
<dbReference type="SUPFAM" id="SSF55729">
    <property type="entry name" value="Acyl-CoA N-acyltransferases (Nat)"/>
    <property type="match status" value="1"/>
</dbReference>
<accession>A0ABX9NW30</accession>